<dbReference type="InterPro" id="IPR029071">
    <property type="entry name" value="Ubiquitin-like_domsf"/>
</dbReference>
<dbReference type="PANTHER" id="PTHR23322">
    <property type="entry name" value="FAS-ASSOCIATED PROTEIN"/>
    <property type="match status" value="1"/>
</dbReference>
<dbReference type="SUPFAM" id="SSF56204">
    <property type="entry name" value="Hect, E3 ligase catalytic domain"/>
    <property type="match status" value="1"/>
</dbReference>
<keyword evidence="8" id="KW-1185">Reference proteome</keyword>
<name>A0A9J8C9X4_CYPCA</name>
<dbReference type="GO" id="GO:0004842">
    <property type="term" value="F:ubiquitin-protein transferase activity"/>
    <property type="evidence" value="ECO:0007669"/>
    <property type="project" value="InterPro"/>
</dbReference>
<proteinExistence type="predicted"/>
<dbReference type="InterPro" id="IPR050730">
    <property type="entry name" value="UBX_domain-protein"/>
</dbReference>
<dbReference type="Gene3D" id="3.10.20.90">
    <property type="entry name" value="Phosphatidylinositol 3-kinase Catalytic Subunit, Chain A, domain 1"/>
    <property type="match status" value="1"/>
</dbReference>
<dbReference type="InterPro" id="IPR000569">
    <property type="entry name" value="HECT_dom"/>
</dbReference>
<dbReference type="PROSITE" id="PS50237">
    <property type="entry name" value="HECT"/>
    <property type="match status" value="1"/>
</dbReference>
<feature type="region of interest" description="Disordered" evidence="4">
    <location>
        <begin position="404"/>
        <end position="448"/>
    </location>
</feature>
<keyword evidence="1" id="KW-0808">Transferase</keyword>
<evidence type="ECO:0000259" key="5">
    <source>
        <dbReference type="PROSITE" id="PS50033"/>
    </source>
</evidence>
<evidence type="ECO:0000256" key="3">
    <source>
        <dbReference type="PROSITE-ProRule" id="PRU00104"/>
    </source>
</evidence>
<dbReference type="AlphaFoldDB" id="A0A9J8C9X4"/>
<dbReference type="PROSITE" id="PS50033">
    <property type="entry name" value="UBX"/>
    <property type="match status" value="1"/>
</dbReference>
<dbReference type="GeneTree" id="ENSGT01110000267735"/>
<feature type="domain" description="UBX" evidence="5">
    <location>
        <begin position="304"/>
        <end position="380"/>
    </location>
</feature>
<evidence type="ECO:0000313" key="8">
    <source>
        <dbReference type="Proteomes" id="UP001108240"/>
    </source>
</evidence>
<sequence length="681" mass="75720">MSEQPEGEGIFNRLFNAAARARQELAARNDDSTLLSTTRRLFRRRVHRVRGGSGGRRENPIWQAKLFLLPGPDNGFLPPTIELEELAKHGLGKPVHESTETGRTNSKIGLNWSLSELNNFVCQSYPHISLNLVSFELARTGKGRKIQKLQVSSVKELKAVVGKSRLYIVPRATVLQVTSPPSAISQNSLPPLAAPAVDETSQVVSDQVASTSSAISMNSFPPLSIAPVQDETAAVAESTQAQSVVANQALQEWRAIRAQQDQEYNTSLLVDQEKERKKLVYQACEERRQKAIEARRQRMSACEEPSDGVLIKFKYPNGHTNMRKFRLSEPIQILFDFVGQDDIASEIFVVQEAASSRSVESSCSGSIMDHGINASSTLYVLWFSNKDVQEILSDQQNDGAYALHHTSHGQSSLSETSTQPSLSVPSFQPPLPEPSTRSPLPEPSTQQPLTLFSQPQEILTLYDEPPLSPLSAQEPIIILDEQDESVSQNQSPVSTHHLGGPVDEIDLQTILKKMVSKVDGRFCPTSNQINVCRDNVLLCSLRAFKRRFFNPEAKLDVVFVDEDDNGEGAVDEGGPTREYLRLLMRAVHQSNIFEGHEKDRQLSLDTQALQTKLYMWVAKMIAVCVVHGGVGPHFFSERLFHQICGIPTPPATVDEVGDHTFREQLIKVSRRKVLYIECTVQ</sequence>
<feature type="domain" description="HECT" evidence="6">
    <location>
        <begin position="552"/>
        <end position="587"/>
    </location>
</feature>
<comment type="caution">
    <text evidence="3">Lacks conserved residue(s) required for the propagation of feature annotation.</text>
</comment>
<evidence type="ECO:0000313" key="7">
    <source>
        <dbReference type="Ensembl" id="ENSCCRP00000166677.1"/>
    </source>
</evidence>
<feature type="compositionally biased region" description="Polar residues" evidence="4">
    <location>
        <begin position="408"/>
        <end position="426"/>
    </location>
</feature>
<dbReference type="InterPro" id="IPR001012">
    <property type="entry name" value="UBX_dom"/>
</dbReference>
<dbReference type="GO" id="GO:0043130">
    <property type="term" value="F:ubiquitin binding"/>
    <property type="evidence" value="ECO:0007669"/>
    <property type="project" value="TreeGrafter"/>
</dbReference>
<evidence type="ECO:0000259" key="6">
    <source>
        <dbReference type="PROSITE" id="PS50237"/>
    </source>
</evidence>
<evidence type="ECO:0000256" key="4">
    <source>
        <dbReference type="SAM" id="MobiDB-lite"/>
    </source>
</evidence>
<evidence type="ECO:0000256" key="1">
    <source>
        <dbReference type="ARBA" id="ARBA00022679"/>
    </source>
</evidence>
<dbReference type="Proteomes" id="UP001108240">
    <property type="component" value="Unplaced"/>
</dbReference>
<dbReference type="Ensembl" id="ENSCCRT00000131439.1">
    <property type="protein sequence ID" value="ENSCCRP00000166677.1"/>
    <property type="gene ID" value="ENSCCRG00000055477.1"/>
</dbReference>
<feature type="compositionally biased region" description="Polar residues" evidence="4">
    <location>
        <begin position="435"/>
        <end position="448"/>
    </location>
</feature>
<dbReference type="SUPFAM" id="SSF54236">
    <property type="entry name" value="Ubiquitin-like"/>
    <property type="match status" value="1"/>
</dbReference>
<keyword evidence="2 3" id="KW-0833">Ubl conjugation pathway</keyword>
<dbReference type="InterPro" id="IPR035983">
    <property type="entry name" value="Hect_E3_ubiquitin_ligase"/>
</dbReference>
<organism evidence="7 8">
    <name type="scientific">Cyprinus carpio carpio</name>
    <dbReference type="NCBI Taxonomy" id="630221"/>
    <lineage>
        <taxon>Eukaryota</taxon>
        <taxon>Metazoa</taxon>
        <taxon>Chordata</taxon>
        <taxon>Craniata</taxon>
        <taxon>Vertebrata</taxon>
        <taxon>Euteleostomi</taxon>
        <taxon>Actinopterygii</taxon>
        <taxon>Neopterygii</taxon>
        <taxon>Teleostei</taxon>
        <taxon>Ostariophysi</taxon>
        <taxon>Cypriniformes</taxon>
        <taxon>Cyprinidae</taxon>
        <taxon>Cyprininae</taxon>
        <taxon>Cyprinus</taxon>
    </lineage>
</organism>
<accession>A0A9J8C9X4</accession>
<reference evidence="7" key="1">
    <citation type="submission" date="2025-08" db="UniProtKB">
        <authorList>
            <consortium name="Ensembl"/>
        </authorList>
    </citation>
    <scope>IDENTIFICATION</scope>
</reference>
<dbReference type="Gene3D" id="3.90.1750.10">
    <property type="entry name" value="Hect, E3 ligase catalytic domains"/>
    <property type="match status" value="1"/>
</dbReference>
<reference evidence="7" key="2">
    <citation type="submission" date="2025-09" db="UniProtKB">
        <authorList>
            <consortium name="Ensembl"/>
        </authorList>
    </citation>
    <scope>IDENTIFICATION</scope>
</reference>
<evidence type="ECO:0000256" key="2">
    <source>
        <dbReference type="ARBA" id="ARBA00022786"/>
    </source>
</evidence>
<protein>
    <submittedName>
        <fullName evidence="7">Uncharacterized protein</fullName>
    </submittedName>
</protein>